<gene>
    <name evidence="3" type="ORF">FGL89_07075</name>
</gene>
<dbReference type="EMBL" id="CP042374">
    <property type="protein sequence ID" value="QEA33896.1"/>
    <property type="molecule type" value="Genomic_DNA"/>
</dbReference>
<keyword evidence="1" id="KW-0472">Membrane</keyword>
<dbReference type="InterPro" id="IPR050879">
    <property type="entry name" value="Acyltransferase_3"/>
</dbReference>
<evidence type="ECO:0000256" key="1">
    <source>
        <dbReference type="SAM" id="Phobius"/>
    </source>
</evidence>
<feature type="transmembrane region" description="Helical" evidence="1">
    <location>
        <begin position="35"/>
        <end position="56"/>
    </location>
</feature>
<dbReference type="AlphaFoldDB" id="A0AAE6IK35"/>
<reference evidence="3 4" key="1">
    <citation type="submission" date="2019-06" db="EMBL/GenBank/DDBJ databases">
        <title>Genome analyses of bacteria isolated from kimchi.</title>
        <authorList>
            <person name="Lee S."/>
            <person name="Ahn S."/>
            <person name="Roh S."/>
        </authorList>
    </citation>
    <scope>NUCLEOTIDE SEQUENCE [LARGE SCALE GENOMIC DNA]</scope>
    <source>
        <strain evidence="3 4">CBA3620</strain>
    </source>
</reference>
<dbReference type="GeneID" id="61187508"/>
<dbReference type="Pfam" id="PF01757">
    <property type="entry name" value="Acyl_transf_3"/>
    <property type="match status" value="1"/>
</dbReference>
<dbReference type="Proteomes" id="UP000321332">
    <property type="component" value="Chromosome"/>
</dbReference>
<proteinExistence type="predicted"/>
<evidence type="ECO:0000259" key="2">
    <source>
        <dbReference type="Pfam" id="PF01757"/>
    </source>
</evidence>
<feature type="transmembrane region" description="Helical" evidence="1">
    <location>
        <begin position="203"/>
        <end position="221"/>
    </location>
</feature>
<dbReference type="RefSeq" id="WP_014974670.1">
    <property type="nucleotide sequence ID" value="NZ_CP042374.1"/>
</dbReference>
<keyword evidence="1" id="KW-0812">Transmembrane</keyword>
<feature type="transmembrane region" description="Helical" evidence="1">
    <location>
        <begin position="140"/>
        <end position="161"/>
    </location>
</feature>
<feature type="transmembrane region" description="Helical" evidence="1">
    <location>
        <begin position="298"/>
        <end position="316"/>
    </location>
</feature>
<feature type="transmembrane region" description="Helical" evidence="1">
    <location>
        <begin position="265"/>
        <end position="286"/>
    </location>
</feature>
<sequence length="623" mass="71916">MKNKTKRYITGFDGLRALAVIGILLFHLMPTKIFGGWLGVPLFFVISGYLITDLLIQEYDRTGGIAPLQFYKRRLKRLYPALIVMLLITTAVILLFDKELMYNLRYIILTNVTYTYNFWAINNGQSYFQQFAGESPFTHLWSLAIEGQFYFIWPFIVWFLLKKNLKKYHISLTLLIISIISALLMGILYHSSAINRVYYGTDTRIFAIVIGAALAFVWPSMRLAQYPKKEIRRYLNAIGTGAFIMMVVGMIFLNGQAAATYKGLMYLFTLDVAVLVAVTAHPASWYSKLLDQKVLNYLGTRSYSIYLYQLPIFIFYEKFIPHYQPTLFHMVIEVVLVFLVSELSYRYIENVFRYGVQWHQVNDWLLRSRNRFFIVTTPITVFLLFIAFGLTDKRAGLPQPPTQLQQKLTKNITEVDKRNKLADQEEKASKHEKKMGVSQKLSKEDQKIVSDYHVKPTQYLAFKAMSFTAIGDSVMLDAGPYLQDSNPKIHVDAEVGRQAYQATDIVADMAQNDKLAANVLMGLGTNGDIKRHDLDLMMKSIGKKRQVYWMNNFVQSKPWQNSNNQMLEAAQKDYKNLHVIDWYSLAKKNTNWLADDGVHQGQIGDFNYVRLLIEKTAEVNHIK</sequence>
<keyword evidence="1" id="KW-1133">Transmembrane helix</keyword>
<dbReference type="PANTHER" id="PTHR23028:SF53">
    <property type="entry name" value="ACYL_TRANSF_3 DOMAIN-CONTAINING PROTEIN"/>
    <property type="match status" value="1"/>
</dbReference>
<name>A0AAE6IK35_LEUCA</name>
<dbReference type="PANTHER" id="PTHR23028">
    <property type="entry name" value="ACETYLTRANSFERASE"/>
    <property type="match status" value="1"/>
</dbReference>
<evidence type="ECO:0000313" key="3">
    <source>
        <dbReference type="EMBL" id="QEA33896.1"/>
    </source>
</evidence>
<dbReference type="SUPFAM" id="SSF52266">
    <property type="entry name" value="SGNH hydrolase"/>
    <property type="match status" value="1"/>
</dbReference>
<dbReference type="GO" id="GO:0009103">
    <property type="term" value="P:lipopolysaccharide biosynthetic process"/>
    <property type="evidence" value="ECO:0007669"/>
    <property type="project" value="TreeGrafter"/>
</dbReference>
<feature type="domain" description="Acyltransferase 3" evidence="2">
    <location>
        <begin position="10"/>
        <end position="341"/>
    </location>
</feature>
<dbReference type="GO" id="GO:0016747">
    <property type="term" value="F:acyltransferase activity, transferring groups other than amino-acyl groups"/>
    <property type="evidence" value="ECO:0007669"/>
    <property type="project" value="InterPro"/>
</dbReference>
<feature type="transmembrane region" description="Helical" evidence="1">
    <location>
        <begin position="372"/>
        <end position="390"/>
    </location>
</feature>
<dbReference type="CDD" id="cd01840">
    <property type="entry name" value="SGNH_hydrolase_yrhL_like"/>
    <property type="match status" value="1"/>
</dbReference>
<feature type="transmembrane region" description="Helical" evidence="1">
    <location>
        <begin position="77"/>
        <end position="96"/>
    </location>
</feature>
<organism evidence="3 4">
    <name type="scientific">Leuconostoc carnosum</name>
    <dbReference type="NCBI Taxonomy" id="1252"/>
    <lineage>
        <taxon>Bacteria</taxon>
        <taxon>Bacillati</taxon>
        <taxon>Bacillota</taxon>
        <taxon>Bacilli</taxon>
        <taxon>Lactobacillales</taxon>
        <taxon>Lactobacillaceae</taxon>
        <taxon>Leuconostoc</taxon>
    </lineage>
</organism>
<feature type="transmembrane region" description="Helical" evidence="1">
    <location>
        <begin position="168"/>
        <end position="191"/>
    </location>
</feature>
<evidence type="ECO:0000313" key="4">
    <source>
        <dbReference type="Proteomes" id="UP000321332"/>
    </source>
</evidence>
<dbReference type="InterPro" id="IPR002656">
    <property type="entry name" value="Acyl_transf_3_dom"/>
</dbReference>
<feature type="transmembrane region" description="Helical" evidence="1">
    <location>
        <begin position="12"/>
        <end position="29"/>
    </location>
</feature>
<dbReference type="GO" id="GO:0016020">
    <property type="term" value="C:membrane"/>
    <property type="evidence" value="ECO:0007669"/>
    <property type="project" value="TreeGrafter"/>
</dbReference>
<dbReference type="OMA" id="WINVRVP"/>
<accession>A0AAE6IK35</accession>
<feature type="transmembrane region" description="Helical" evidence="1">
    <location>
        <begin position="233"/>
        <end position="253"/>
    </location>
</feature>
<feature type="transmembrane region" description="Helical" evidence="1">
    <location>
        <begin position="328"/>
        <end position="348"/>
    </location>
</feature>
<protein>
    <submittedName>
        <fullName evidence="3">Acetyltransferase</fullName>
    </submittedName>
</protein>